<evidence type="ECO:0000313" key="2">
    <source>
        <dbReference type="Proteomes" id="UP000027135"/>
    </source>
</evidence>
<evidence type="ECO:0000313" key="1">
    <source>
        <dbReference type="EMBL" id="KDR21808.1"/>
    </source>
</evidence>
<reference evidence="1 2" key="1">
    <citation type="journal article" date="2014" name="Nat. Commun.">
        <title>Molecular traces of alternative social organization in a termite genome.</title>
        <authorList>
            <person name="Terrapon N."/>
            <person name="Li C."/>
            <person name="Robertson H.M."/>
            <person name="Ji L."/>
            <person name="Meng X."/>
            <person name="Booth W."/>
            <person name="Chen Z."/>
            <person name="Childers C.P."/>
            <person name="Glastad K.M."/>
            <person name="Gokhale K."/>
            <person name="Gowin J."/>
            <person name="Gronenberg W."/>
            <person name="Hermansen R.A."/>
            <person name="Hu H."/>
            <person name="Hunt B.G."/>
            <person name="Huylmans A.K."/>
            <person name="Khalil S.M."/>
            <person name="Mitchell R.D."/>
            <person name="Munoz-Torres M.C."/>
            <person name="Mustard J.A."/>
            <person name="Pan H."/>
            <person name="Reese J.T."/>
            <person name="Scharf M.E."/>
            <person name="Sun F."/>
            <person name="Vogel H."/>
            <person name="Xiao J."/>
            <person name="Yang W."/>
            <person name="Yang Z."/>
            <person name="Yang Z."/>
            <person name="Zhou J."/>
            <person name="Zhu J."/>
            <person name="Brent C.S."/>
            <person name="Elsik C.G."/>
            <person name="Goodisman M.A."/>
            <person name="Liberles D.A."/>
            <person name="Roe R.M."/>
            <person name="Vargo E.L."/>
            <person name="Vilcinskas A."/>
            <person name="Wang J."/>
            <person name="Bornberg-Bauer E."/>
            <person name="Korb J."/>
            <person name="Zhang G."/>
            <person name="Liebig J."/>
        </authorList>
    </citation>
    <scope>NUCLEOTIDE SEQUENCE [LARGE SCALE GENOMIC DNA]</scope>
    <source>
        <tissue evidence="1">Whole organism</tissue>
    </source>
</reference>
<dbReference type="Proteomes" id="UP000027135">
    <property type="component" value="Unassembled WGS sequence"/>
</dbReference>
<keyword evidence="2" id="KW-1185">Reference proteome</keyword>
<protein>
    <submittedName>
        <fullName evidence="1">Uncharacterized protein</fullName>
    </submittedName>
</protein>
<accession>A0A067RFJ3</accession>
<name>A0A067RFJ3_ZOONE</name>
<dbReference type="AlphaFoldDB" id="A0A067RFJ3"/>
<dbReference type="EMBL" id="KK852538">
    <property type="protein sequence ID" value="KDR21808.1"/>
    <property type="molecule type" value="Genomic_DNA"/>
</dbReference>
<proteinExistence type="predicted"/>
<organism evidence="1 2">
    <name type="scientific">Zootermopsis nevadensis</name>
    <name type="common">Dampwood termite</name>
    <dbReference type="NCBI Taxonomy" id="136037"/>
    <lineage>
        <taxon>Eukaryota</taxon>
        <taxon>Metazoa</taxon>
        <taxon>Ecdysozoa</taxon>
        <taxon>Arthropoda</taxon>
        <taxon>Hexapoda</taxon>
        <taxon>Insecta</taxon>
        <taxon>Pterygota</taxon>
        <taxon>Neoptera</taxon>
        <taxon>Polyneoptera</taxon>
        <taxon>Dictyoptera</taxon>
        <taxon>Blattodea</taxon>
        <taxon>Blattoidea</taxon>
        <taxon>Termitoidae</taxon>
        <taxon>Termopsidae</taxon>
        <taxon>Zootermopsis</taxon>
    </lineage>
</organism>
<gene>
    <name evidence="1" type="ORF">L798_02610</name>
</gene>
<dbReference type="InParanoid" id="A0A067RFJ3"/>
<sequence>MAPRINSYRPCVKYYTATIKIPDLKSGQKPHIMDFRLSRFQVQR</sequence>